<feature type="compositionally biased region" description="Basic and acidic residues" evidence="8">
    <location>
        <begin position="871"/>
        <end position="887"/>
    </location>
</feature>
<feature type="compositionally biased region" description="Pro residues" evidence="8">
    <location>
        <begin position="18"/>
        <end position="27"/>
    </location>
</feature>
<dbReference type="GO" id="GO:0070973">
    <property type="term" value="P:protein localization to endoplasmic reticulum exit site"/>
    <property type="evidence" value="ECO:0007669"/>
    <property type="project" value="TreeGrafter"/>
</dbReference>
<sequence length="1073" mass="113804">MRSLNGRQSTNPQVPITAKPPAPPPGAFPGKSTFSSNKSQGSTSAAQDPYAPAVHNKASLRDDYSNRNIAHSRPFGSAYDDSSSQELSIKPFTLNTAYAPSPSLVGANDTLGRISARAPVFSFGFGGKLVTCFHGAASLSTGFDVALSSRNSTGVTIRVLKDIIPESALGTSSVSFPGPLLGDPGASTSIVRTGALTQTKTKKAKVVKYLEERIDEISRGLGYVQVGSVETQKLDGKLVLVKLLKLMVDNDGKLLGTPQLDDAVRSILVPRLEGSSSESSEGTGNIIPAYSRSPDVSQSIYGSVSPNLSDSPISVTTLRPSALDRIEDFLLRGERRKAYHFALDEKLWAHAMVIASSIDKEAWKEVVNEFLKNELALKNDTSTSSSMYGADSSVNFNGRESLRVAYSLFSGQGAAAVQELAPQNLLARVNGRLQPAVISTMTPRTPNFAALGASPIPVESLSNWAETVAMMIFSPLTSETSSALTALGDQLVANKWTDAAHACYLLSPQTSIMGGLGNPAFRIVLVGSQSPSLYPSFTRDPDPFIFSEIVEFALSLTPTVKGQEPFIGLPHLQAYRFVRAISLVELGDMQLGSRYCEAITASLTRGSPYFTPALLEQLKGLEDRINGIHQGDKSGSWIGGKLTKPSLDTIGGWLEGRFTKLVTGDADTPTTSEPEVSKTEDRPFAGPFSHYSTISSTTPSARSSPQPTTVNHNVFPPPRTGSALSSSPYAPSAAPDYAKPALSPNPYGVSAAYPQSPSVAHGFSSYAGNNYSPSEDLMTPKPSNESNDEDDNAQEASWWGATSYTDSSSTKTPTTATFMKVDEGVPASSDGFISLMDNHNFSVGPSSTRGETPHSTSQDDGDDDDLGLGNPKKEKREAQQEGEKEKTTPAAVSTPTPSAPARPELKPTSGSSGSWFSLSRLWKRDEALTPGPVKASLGEESAFYYDKELKRWVNKKAGAEAVTKPAAPPPPPSRAQTASPGMTGPRAPPPSSNGSNPTRSASAIDLSTSPPSNKPVMRVRSNLVPPPESAPSTPTGTRLAPPGPPPGRPKSQASKRNIRNRYVDVFSQENGGA</sequence>
<dbReference type="GO" id="GO:0012507">
    <property type="term" value="C:ER to Golgi transport vesicle membrane"/>
    <property type="evidence" value="ECO:0007669"/>
    <property type="project" value="TreeGrafter"/>
</dbReference>
<feature type="compositionally biased region" description="Polar residues" evidence="8">
    <location>
        <begin position="992"/>
        <end position="1011"/>
    </location>
</feature>
<keyword evidence="12" id="KW-1185">Reference proteome</keyword>
<feature type="region of interest" description="Disordered" evidence="8">
    <location>
        <begin position="836"/>
        <end position="915"/>
    </location>
</feature>
<keyword evidence="4 7" id="KW-0256">Endoplasmic reticulum</keyword>
<dbReference type="GO" id="GO:0006914">
    <property type="term" value="P:autophagy"/>
    <property type="evidence" value="ECO:0007669"/>
    <property type="project" value="UniProtKB-KW"/>
</dbReference>
<dbReference type="AlphaFoldDB" id="A0A5C3MDS4"/>
<dbReference type="Proteomes" id="UP000308652">
    <property type="component" value="Unassembled WGS sequence"/>
</dbReference>
<keyword evidence="3 7" id="KW-0813">Transport</keyword>
<dbReference type="GO" id="GO:0070971">
    <property type="term" value="C:endoplasmic reticulum exit site"/>
    <property type="evidence" value="ECO:0007669"/>
    <property type="project" value="UniProtKB-ARBA"/>
</dbReference>
<feature type="compositionally biased region" description="Polar residues" evidence="8">
    <location>
        <begin position="800"/>
        <end position="815"/>
    </location>
</feature>
<evidence type="ECO:0000256" key="8">
    <source>
        <dbReference type="SAM" id="MobiDB-lite"/>
    </source>
</evidence>
<name>A0A5C3MDS4_9AGAR</name>
<dbReference type="InterPro" id="IPR024298">
    <property type="entry name" value="Sec16_Sec23-bd"/>
</dbReference>
<accession>A0A5C3MDS4</accession>
<comment type="subcellular location">
    <subcellularLocation>
        <location evidence="1">Endoplasmic reticulum membrane</location>
        <topology evidence="1">Peripheral membrane protein</topology>
        <orientation evidence="1">Cytoplasmic side</orientation>
    </subcellularLocation>
</comment>
<keyword evidence="5 7" id="KW-0931">ER-Golgi transport</keyword>
<dbReference type="GO" id="GO:0007030">
    <property type="term" value="P:Golgi organization"/>
    <property type="evidence" value="ECO:0007669"/>
    <property type="project" value="TreeGrafter"/>
</dbReference>
<feature type="region of interest" description="Disordered" evidence="8">
    <location>
        <begin position="764"/>
        <end position="815"/>
    </location>
</feature>
<dbReference type="STRING" id="68775.A0A5C3MDS4"/>
<dbReference type="EMBL" id="ML213592">
    <property type="protein sequence ID" value="TFK42566.1"/>
    <property type="molecule type" value="Genomic_DNA"/>
</dbReference>
<feature type="compositionally biased region" description="Polar residues" evidence="8">
    <location>
        <begin position="32"/>
        <end position="46"/>
    </location>
</feature>
<evidence type="ECO:0000256" key="5">
    <source>
        <dbReference type="ARBA" id="ARBA00022892"/>
    </source>
</evidence>
<evidence type="ECO:0000256" key="3">
    <source>
        <dbReference type="ARBA" id="ARBA00022448"/>
    </source>
</evidence>
<feature type="compositionally biased region" description="Polar residues" evidence="8">
    <location>
        <begin position="690"/>
        <end position="712"/>
    </location>
</feature>
<gene>
    <name evidence="11" type="ORF">BDQ12DRAFT_644315</name>
</gene>
<dbReference type="Pfam" id="PF12932">
    <property type="entry name" value="Sec16"/>
    <property type="match status" value="1"/>
</dbReference>
<evidence type="ECO:0000313" key="12">
    <source>
        <dbReference type="Proteomes" id="UP000308652"/>
    </source>
</evidence>
<feature type="compositionally biased region" description="Polar residues" evidence="8">
    <location>
        <begin position="1"/>
        <end position="11"/>
    </location>
</feature>
<feature type="domain" description="Sec16 Sec23-binding" evidence="9">
    <location>
        <begin position="326"/>
        <end position="665"/>
    </location>
</feature>
<evidence type="ECO:0000256" key="6">
    <source>
        <dbReference type="ARBA" id="ARBA00024687"/>
    </source>
</evidence>
<dbReference type="InterPro" id="IPR024340">
    <property type="entry name" value="Sec16_CCD"/>
</dbReference>
<feature type="region of interest" description="Disordered" evidence="8">
    <location>
        <begin position="959"/>
        <end position="1059"/>
    </location>
</feature>
<keyword evidence="7" id="KW-0072">Autophagy</keyword>
<dbReference type="PANTHER" id="PTHR13402">
    <property type="entry name" value="RGPR-RELATED"/>
    <property type="match status" value="1"/>
</dbReference>
<feature type="region of interest" description="Disordered" evidence="8">
    <location>
        <begin position="1"/>
        <end position="51"/>
    </location>
</feature>
<dbReference type="GO" id="GO:0016192">
    <property type="term" value="P:vesicle-mediated transport"/>
    <property type="evidence" value="ECO:0007669"/>
    <property type="project" value="UniProtKB-KW"/>
</dbReference>
<dbReference type="GO" id="GO:0015031">
    <property type="term" value="P:protein transport"/>
    <property type="evidence" value="ECO:0007669"/>
    <property type="project" value="UniProtKB-KW"/>
</dbReference>
<feature type="region of interest" description="Disordered" evidence="8">
    <location>
        <begin position="663"/>
        <end position="736"/>
    </location>
</feature>
<dbReference type="PANTHER" id="PTHR13402:SF6">
    <property type="entry name" value="SECRETORY 16, ISOFORM I"/>
    <property type="match status" value="1"/>
</dbReference>
<dbReference type="OrthoDB" id="8918678at2759"/>
<comment type="similarity">
    <text evidence="2 7">Belongs to the SEC16 family.</text>
</comment>
<dbReference type="Pfam" id="PF12931">
    <property type="entry name" value="TPR_Sec16"/>
    <property type="match status" value="1"/>
</dbReference>
<evidence type="ECO:0000256" key="7">
    <source>
        <dbReference type="RuleBase" id="RU364101"/>
    </source>
</evidence>
<comment type="function">
    <text evidence="6 7">Involved in the initiation of assembly of the COPII coat required for the formation of transport vesicles from the endoplasmic reticulum (ER) and the selection of cargo molecules. Also involved in autophagy.</text>
</comment>
<protein>
    <recommendedName>
        <fullName evidence="7">Protein transport protein sec16</fullName>
    </recommendedName>
</protein>
<evidence type="ECO:0000313" key="11">
    <source>
        <dbReference type="EMBL" id="TFK42566.1"/>
    </source>
</evidence>
<keyword evidence="7" id="KW-0472">Membrane</keyword>
<dbReference type="Gene3D" id="1.25.40.1030">
    <property type="match status" value="1"/>
</dbReference>
<keyword evidence="7" id="KW-0653">Protein transport</keyword>
<feature type="compositionally biased region" description="Low complexity" evidence="8">
    <location>
        <begin position="888"/>
        <end position="901"/>
    </location>
</feature>
<dbReference type="GO" id="GO:0005789">
    <property type="term" value="C:endoplasmic reticulum membrane"/>
    <property type="evidence" value="ECO:0007669"/>
    <property type="project" value="UniProtKB-SubCell"/>
</dbReference>
<reference evidence="11 12" key="1">
    <citation type="journal article" date="2019" name="Nat. Ecol. Evol.">
        <title>Megaphylogeny resolves global patterns of mushroom evolution.</title>
        <authorList>
            <person name="Varga T."/>
            <person name="Krizsan K."/>
            <person name="Foldi C."/>
            <person name="Dima B."/>
            <person name="Sanchez-Garcia M."/>
            <person name="Sanchez-Ramirez S."/>
            <person name="Szollosi G.J."/>
            <person name="Szarkandi J.G."/>
            <person name="Papp V."/>
            <person name="Albert L."/>
            <person name="Andreopoulos W."/>
            <person name="Angelini C."/>
            <person name="Antonin V."/>
            <person name="Barry K.W."/>
            <person name="Bougher N.L."/>
            <person name="Buchanan P."/>
            <person name="Buyck B."/>
            <person name="Bense V."/>
            <person name="Catcheside P."/>
            <person name="Chovatia M."/>
            <person name="Cooper J."/>
            <person name="Damon W."/>
            <person name="Desjardin D."/>
            <person name="Finy P."/>
            <person name="Geml J."/>
            <person name="Haridas S."/>
            <person name="Hughes K."/>
            <person name="Justo A."/>
            <person name="Karasinski D."/>
            <person name="Kautmanova I."/>
            <person name="Kiss B."/>
            <person name="Kocsube S."/>
            <person name="Kotiranta H."/>
            <person name="LaButti K.M."/>
            <person name="Lechner B.E."/>
            <person name="Liimatainen K."/>
            <person name="Lipzen A."/>
            <person name="Lukacs Z."/>
            <person name="Mihaltcheva S."/>
            <person name="Morgado L.N."/>
            <person name="Niskanen T."/>
            <person name="Noordeloos M.E."/>
            <person name="Ohm R.A."/>
            <person name="Ortiz-Santana B."/>
            <person name="Ovrebo C."/>
            <person name="Racz N."/>
            <person name="Riley R."/>
            <person name="Savchenko A."/>
            <person name="Shiryaev A."/>
            <person name="Soop K."/>
            <person name="Spirin V."/>
            <person name="Szebenyi C."/>
            <person name="Tomsovsky M."/>
            <person name="Tulloss R.E."/>
            <person name="Uehling J."/>
            <person name="Grigoriev I.V."/>
            <person name="Vagvolgyi C."/>
            <person name="Papp T."/>
            <person name="Martin F.M."/>
            <person name="Miettinen O."/>
            <person name="Hibbett D.S."/>
            <person name="Nagy L.G."/>
        </authorList>
    </citation>
    <scope>NUCLEOTIDE SEQUENCE [LARGE SCALE GENOMIC DNA]</scope>
    <source>
        <strain evidence="11 12">CBS 166.37</strain>
    </source>
</reference>
<evidence type="ECO:0000259" key="10">
    <source>
        <dbReference type="Pfam" id="PF12932"/>
    </source>
</evidence>
<organism evidence="11 12">
    <name type="scientific">Crucibulum laeve</name>
    <dbReference type="NCBI Taxonomy" id="68775"/>
    <lineage>
        <taxon>Eukaryota</taxon>
        <taxon>Fungi</taxon>
        <taxon>Dikarya</taxon>
        <taxon>Basidiomycota</taxon>
        <taxon>Agaricomycotina</taxon>
        <taxon>Agaricomycetes</taxon>
        <taxon>Agaricomycetidae</taxon>
        <taxon>Agaricales</taxon>
        <taxon>Agaricineae</taxon>
        <taxon>Nidulariaceae</taxon>
        <taxon>Crucibulum</taxon>
    </lineage>
</organism>
<feature type="domain" description="Sec16 central conserved" evidence="10">
    <location>
        <begin position="118"/>
        <end position="252"/>
    </location>
</feature>
<feature type="compositionally biased region" description="Low complexity" evidence="8">
    <location>
        <begin position="722"/>
        <end position="736"/>
    </location>
</feature>
<evidence type="ECO:0000256" key="2">
    <source>
        <dbReference type="ARBA" id="ARBA00005927"/>
    </source>
</evidence>
<dbReference type="CDD" id="cd09233">
    <property type="entry name" value="ACE1-Sec16-like"/>
    <property type="match status" value="1"/>
</dbReference>
<evidence type="ECO:0000256" key="1">
    <source>
        <dbReference type="ARBA" id="ARBA00004397"/>
    </source>
</evidence>
<evidence type="ECO:0000256" key="4">
    <source>
        <dbReference type="ARBA" id="ARBA00022824"/>
    </source>
</evidence>
<evidence type="ECO:0000259" key="9">
    <source>
        <dbReference type="Pfam" id="PF12931"/>
    </source>
</evidence>
<proteinExistence type="inferred from homology"/>
<feature type="compositionally biased region" description="Polar residues" evidence="8">
    <location>
        <begin position="837"/>
        <end position="858"/>
    </location>
</feature>